<name>A0A1I0GNB4_9PROT</name>
<proteinExistence type="predicted"/>
<sequence length="120" mass="13649">MKRKKSYVKARDGFQLVVAKSASARHEVREGAIDPLLMSGKLERQRSRSGLIAEAAAVQEHATDLWNEELEQSREILKNFLETLPKADQEITLIRLSLRRIESLATGSIYKIFSCCVQYL</sequence>
<dbReference type="AlphaFoldDB" id="A0A1I0GNB4"/>
<organism evidence="1 2">
    <name type="scientific">Nitrosospira multiformis</name>
    <dbReference type="NCBI Taxonomy" id="1231"/>
    <lineage>
        <taxon>Bacteria</taxon>
        <taxon>Pseudomonadati</taxon>
        <taxon>Pseudomonadota</taxon>
        <taxon>Betaproteobacteria</taxon>
        <taxon>Nitrosomonadales</taxon>
        <taxon>Nitrosomonadaceae</taxon>
        <taxon>Nitrosospira</taxon>
    </lineage>
</organism>
<evidence type="ECO:0000313" key="2">
    <source>
        <dbReference type="Proteomes" id="UP000183339"/>
    </source>
</evidence>
<dbReference type="Proteomes" id="UP000183339">
    <property type="component" value="Unassembled WGS sequence"/>
</dbReference>
<reference evidence="1 2" key="1">
    <citation type="submission" date="2016-10" db="EMBL/GenBank/DDBJ databases">
        <authorList>
            <person name="de Groot N.N."/>
        </authorList>
    </citation>
    <scope>NUCLEOTIDE SEQUENCE [LARGE SCALE GENOMIC DNA]</scope>
    <source>
        <strain evidence="1 2">Nl7</strain>
    </source>
</reference>
<evidence type="ECO:0000313" key="1">
    <source>
        <dbReference type="EMBL" id="SET72744.1"/>
    </source>
</evidence>
<protein>
    <submittedName>
        <fullName evidence="1">Uncharacterized protein</fullName>
    </submittedName>
</protein>
<gene>
    <name evidence="1" type="ORF">SAMN05216412_11519</name>
</gene>
<accession>A0A1I0GNB4</accession>
<dbReference type="EMBL" id="FOHI01000015">
    <property type="protein sequence ID" value="SET72744.1"/>
    <property type="molecule type" value="Genomic_DNA"/>
</dbReference>